<dbReference type="EMBL" id="SNRY01000721">
    <property type="protein sequence ID" value="KAA6337194.1"/>
    <property type="molecule type" value="Genomic_DNA"/>
</dbReference>
<feature type="domain" description="Aminoacyl-tRNA synthetase class Ia" evidence="10">
    <location>
        <begin position="1"/>
        <end position="68"/>
    </location>
</feature>
<dbReference type="Pfam" id="PF08264">
    <property type="entry name" value="Anticodon_1"/>
    <property type="match status" value="1"/>
</dbReference>
<dbReference type="GO" id="GO:0006438">
    <property type="term" value="P:valyl-tRNA aminoacylation"/>
    <property type="evidence" value="ECO:0007669"/>
    <property type="project" value="InterPro"/>
</dbReference>
<dbReference type="InterPro" id="IPR010978">
    <property type="entry name" value="tRNA-bd_arm"/>
</dbReference>
<evidence type="ECO:0000256" key="9">
    <source>
        <dbReference type="ARBA" id="ARBA00047552"/>
    </source>
</evidence>
<dbReference type="PANTHER" id="PTHR11946:SF109">
    <property type="entry name" value="VALINE--TRNA LIGASE"/>
    <property type="match status" value="1"/>
</dbReference>
<evidence type="ECO:0000259" key="12">
    <source>
        <dbReference type="Pfam" id="PF10458"/>
    </source>
</evidence>
<evidence type="ECO:0000259" key="10">
    <source>
        <dbReference type="Pfam" id="PF00133"/>
    </source>
</evidence>
<evidence type="ECO:0000313" key="13">
    <source>
        <dbReference type="EMBL" id="KAA6337194.1"/>
    </source>
</evidence>
<dbReference type="GO" id="GO:0005524">
    <property type="term" value="F:ATP binding"/>
    <property type="evidence" value="ECO:0007669"/>
    <property type="project" value="UniProtKB-KW"/>
</dbReference>
<dbReference type="Gene3D" id="1.10.730.10">
    <property type="entry name" value="Isoleucyl-tRNA Synthetase, Domain 1"/>
    <property type="match status" value="1"/>
</dbReference>
<evidence type="ECO:0000256" key="4">
    <source>
        <dbReference type="ARBA" id="ARBA00022741"/>
    </source>
</evidence>
<dbReference type="InterPro" id="IPR002300">
    <property type="entry name" value="aa-tRNA-synth_Ia"/>
</dbReference>
<dbReference type="FunFam" id="1.10.287.380:FF:000001">
    <property type="entry name" value="Valine--tRNA ligase"/>
    <property type="match status" value="1"/>
</dbReference>
<keyword evidence="6" id="KW-0648">Protein biosynthesis</keyword>
<sequence length="372" mass="42152">MIMSGYEYEGQMPFKNVYFTGIVRDKLGRKMSKSLGNSPDPLDLIDRYGADGVRMGMMLSAPAGNDILFDEALCEQGRNFTNKIWNAFRLIKGWQVDEQAEVPEVSRLAVRWFESMLNKTAAEIADLFTKYRLSEALMAVYKLFWDEFSSWYLEMIKPAYGQAIDGITYKATLSYFDGLLKLLHPFMPFITEELWQQICERKEGESIMVSLLAPDAGVEETFINQFETAKEIIGNVRTIRLQKNIVPKETLELHVISHHPVELLNAVIIKMCNLSAIVITDTKAEGASGFMVGTTEFAVPLDNLIDIAAEIARMEAELTHKEGFLQGVLKKLDNEKFVNNAPPAVLEMERKKQADAESIIKSLREGLEMLRK</sequence>
<evidence type="ECO:0000259" key="11">
    <source>
        <dbReference type="Pfam" id="PF08264"/>
    </source>
</evidence>
<comment type="caution">
    <text evidence="13">The sequence shown here is derived from an EMBL/GenBank/DDBJ whole genome shotgun (WGS) entry which is preliminary data.</text>
</comment>
<evidence type="ECO:0000256" key="6">
    <source>
        <dbReference type="ARBA" id="ARBA00022917"/>
    </source>
</evidence>
<dbReference type="InterPro" id="IPR009080">
    <property type="entry name" value="tRNAsynth_Ia_anticodon-bd"/>
</dbReference>
<dbReference type="GO" id="GO:0004832">
    <property type="term" value="F:valine-tRNA ligase activity"/>
    <property type="evidence" value="ECO:0007669"/>
    <property type="project" value="UniProtKB-EC"/>
</dbReference>
<dbReference type="CDD" id="cd07962">
    <property type="entry name" value="Anticodon_Ia_Val"/>
    <property type="match status" value="1"/>
</dbReference>
<dbReference type="SUPFAM" id="SSF47323">
    <property type="entry name" value="Anticodon-binding domain of a subclass of class I aminoacyl-tRNA synthetases"/>
    <property type="match status" value="1"/>
</dbReference>
<dbReference type="InterPro" id="IPR019499">
    <property type="entry name" value="Val-tRNA_synth_tRNA-bd"/>
</dbReference>
<accession>A0A5J4RTU4</accession>
<comment type="catalytic activity">
    <reaction evidence="9">
        <text>tRNA(Val) + L-valine + ATP = L-valyl-tRNA(Val) + AMP + diphosphate</text>
        <dbReference type="Rhea" id="RHEA:10704"/>
        <dbReference type="Rhea" id="RHEA-COMP:9672"/>
        <dbReference type="Rhea" id="RHEA-COMP:9708"/>
        <dbReference type="ChEBI" id="CHEBI:30616"/>
        <dbReference type="ChEBI" id="CHEBI:33019"/>
        <dbReference type="ChEBI" id="CHEBI:57762"/>
        <dbReference type="ChEBI" id="CHEBI:78442"/>
        <dbReference type="ChEBI" id="CHEBI:78537"/>
        <dbReference type="ChEBI" id="CHEBI:456215"/>
        <dbReference type="EC" id="6.1.1.9"/>
    </reaction>
</comment>
<dbReference type="InterPro" id="IPR037118">
    <property type="entry name" value="Val-tRNA_synth_C_sf"/>
</dbReference>
<evidence type="ECO:0000256" key="7">
    <source>
        <dbReference type="ARBA" id="ARBA00023146"/>
    </source>
</evidence>
<evidence type="ECO:0000256" key="8">
    <source>
        <dbReference type="ARBA" id="ARBA00029936"/>
    </source>
</evidence>
<dbReference type="SUPFAM" id="SSF46589">
    <property type="entry name" value="tRNA-binding arm"/>
    <property type="match status" value="1"/>
</dbReference>
<reference evidence="13" key="1">
    <citation type="submission" date="2019-03" db="EMBL/GenBank/DDBJ databases">
        <title>Single cell metagenomics reveals metabolic interactions within the superorganism composed of flagellate Streblomastix strix and complex community of Bacteroidetes bacteria on its surface.</title>
        <authorList>
            <person name="Treitli S.C."/>
            <person name="Kolisko M."/>
            <person name="Husnik F."/>
            <person name="Keeling P."/>
            <person name="Hampl V."/>
        </authorList>
    </citation>
    <scope>NUCLEOTIDE SEQUENCE</scope>
    <source>
        <strain evidence="13">STM</strain>
    </source>
</reference>
<dbReference type="PANTHER" id="PTHR11946">
    <property type="entry name" value="VALYL-TRNA SYNTHETASES"/>
    <property type="match status" value="1"/>
</dbReference>
<comment type="similarity">
    <text evidence="1">Belongs to the class-I aminoacyl-tRNA synthetase family.</text>
</comment>
<dbReference type="SUPFAM" id="SSF52374">
    <property type="entry name" value="Nucleotidylyl transferase"/>
    <property type="match status" value="1"/>
</dbReference>
<dbReference type="InterPro" id="IPR002303">
    <property type="entry name" value="Valyl-tRNA_ligase"/>
</dbReference>
<gene>
    <name evidence="13" type="ORF">EZS27_014696</name>
</gene>
<dbReference type="Gene3D" id="1.10.287.380">
    <property type="entry name" value="Valyl-tRNA synthetase, C-terminal domain"/>
    <property type="match status" value="1"/>
</dbReference>
<name>A0A5J4RTU4_9ZZZZ</name>
<dbReference type="InterPro" id="IPR033705">
    <property type="entry name" value="Anticodon_Ia_Val"/>
</dbReference>
<keyword evidence="5" id="KW-0067">ATP-binding</keyword>
<keyword evidence="7" id="KW-0030">Aminoacyl-tRNA synthetase</keyword>
<dbReference type="Pfam" id="PF00133">
    <property type="entry name" value="tRNA-synt_1"/>
    <property type="match status" value="1"/>
</dbReference>
<dbReference type="InterPro" id="IPR013155">
    <property type="entry name" value="M/V/L/I-tRNA-synth_anticd-bd"/>
</dbReference>
<keyword evidence="3 13" id="KW-0436">Ligase</keyword>
<dbReference type="Pfam" id="PF10458">
    <property type="entry name" value="Val_tRNA-synt_C"/>
    <property type="match status" value="1"/>
</dbReference>
<keyword evidence="4" id="KW-0547">Nucleotide-binding</keyword>
<feature type="domain" description="Methionyl/Valyl/Leucyl/Isoleucyl-tRNA synthetase anticodon-binding" evidence="11">
    <location>
        <begin position="111"/>
        <end position="253"/>
    </location>
</feature>
<dbReference type="AlphaFoldDB" id="A0A5J4RTU4"/>
<evidence type="ECO:0000256" key="5">
    <source>
        <dbReference type="ARBA" id="ARBA00022840"/>
    </source>
</evidence>
<protein>
    <recommendedName>
        <fullName evidence="2">valine--tRNA ligase</fullName>
        <ecNumber evidence="2">6.1.1.9</ecNumber>
    </recommendedName>
    <alternativeName>
        <fullName evidence="8">Valyl-tRNA synthetase</fullName>
    </alternativeName>
</protein>
<evidence type="ECO:0000256" key="1">
    <source>
        <dbReference type="ARBA" id="ARBA00005594"/>
    </source>
</evidence>
<dbReference type="EC" id="6.1.1.9" evidence="2"/>
<organism evidence="13">
    <name type="scientific">termite gut metagenome</name>
    <dbReference type="NCBI Taxonomy" id="433724"/>
    <lineage>
        <taxon>unclassified sequences</taxon>
        <taxon>metagenomes</taxon>
        <taxon>organismal metagenomes</taxon>
    </lineage>
</organism>
<proteinExistence type="inferred from homology"/>
<evidence type="ECO:0000256" key="2">
    <source>
        <dbReference type="ARBA" id="ARBA00013169"/>
    </source>
</evidence>
<evidence type="ECO:0000256" key="3">
    <source>
        <dbReference type="ARBA" id="ARBA00022598"/>
    </source>
</evidence>
<feature type="domain" description="Valyl-tRNA synthetase tRNA-binding arm" evidence="12">
    <location>
        <begin position="306"/>
        <end position="370"/>
    </location>
</feature>
<dbReference type="GO" id="GO:0005829">
    <property type="term" value="C:cytosol"/>
    <property type="evidence" value="ECO:0007669"/>
    <property type="project" value="TreeGrafter"/>
</dbReference>